<dbReference type="EMBL" id="CP142149">
    <property type="protein sequence ID" value="WSE33547.1"/>
    <property type="molecule type" value="Genomic_DNA"/>
</dbReference>
<evidence type="ECO:0000313" key="5">
    <source>
        <dbReference type="EMBL" id="WSE33547.1"/>
    </source>
</evidence>
<accession>A0ABZ1IH09</accession>
<evidence type="ECO:0000256" key="3">
    <source>
        <dbReference type="RuleBase" id="RU003345"/>
    </source>
</evidence>
<dbReference type="Gene3D" id="3.40.309.10">
    <property type="entry name" value="Aldehyde Dehydrogenase, Chain A, domain 2"/>
    <property type="match status" value="1"/>
</dbReference>
<protein>
    <submittedName>
        <fullName evidence="5">Aldehyde dehydrogenase family protein</fullName>
    </submittedName>
</protein>
<keyword evidence="1 3" id="KW-0560">Oxidoreductase</keyword>
<evidence type="ECO:0000313" key="6">
    <source>
        <dbReference type="Proteomes" id="UP001330812"/>
    </source>
</evidence>
<reference evidence="5 6" key="1">
    <citation type="journal article" date="2015" name="Int. J. Syst. Evol. Microbiol.">
        <title>Amycolatopsis rhabdoformis sp. nov., an actinomycete isolated from a tropical forest soil.</title>
        <authorList>
            <person name="Souza W.R."/>
            <person name="Silva R.E."/>
            <person name="Goodfellow M."/>
            <person name="Busarakam K."/>
            <person name="Figueiro F.S."/>
            <person name="Ferreira D."/>
            <person name="Rodrigues-Filho E."/>
            <person name="Moraes L.A.B."/>
            <person name="Zucchi T.D."/>
        </authorList>
    </citation>
    <scope>NUCLEOTIDE SEQUENCE [LARGE SCALE GENOMIC DNA]</scope>
    <source>
        <strain evidence="5 6">NCIMB 14900</strain>
    </source>
</reference>
<evidence type="ECO:0000256" key="2">
    <source>
        <dbReference type="PROSITE-ProRule" id="PRU10007"/>
    </source>
</evidence>
<comment type="similarity">
    <text evidence="3">Belongs to the aldehyde dehydrogenase family.</text>
</comment>
<dbReference type="PROSITE" id="PS00687">
    <property type="entry name" value="ALDEHYDE_DEHYDR_GLU"/>
    <property type="match status" value="1"/>
</dbReference>
<dbReference type="InterPro" id="IPR016161">
    <property type="entry name" value="Ald_DH/histidinol_DH"/>
</dbReference>
<dbReference type="PANTHER" id="PTHR11699">
    <property type="entry name" value="ALDEHYDE DEHYDROGENASE-RELATED"/>
    <property type="match status" value="1"/>
</dbReference>
<name>A0ABZ1IH09_9PSEU</name>
<gene>
    <name evidence="5" type="ORF">VSH64_15770</name>
</gene>
<dbReference type="Gene3D" id="3.40.605.10">
    <property type="entry name" value="Aldehyde Dehydrogenase, Chain A, domain 1"/>
    <property type="match status" value="1"/>
</dbReference>
<dbReference type="InterPro" id="IPR016163">
    <property type="entry name" value="Ald_DH_C"/>
</dbReference>
<organism evidence="5 6">
    <name type="scientific">Amycolatopsis rhabdoformis</name>
    <dbReference type="NCBI Taxonomy" id="1448059"/>
    <lineage>
        <taxon>Bacteria</taxon>
        <taxon>Bacillati</taxon>
        <taxon>Actinomycetota</taxon>
        <taxon>Actinomycetes</taxon>
        <taxon>Pseudonocardiales</taxon>
        <taxon>Pseudonocardiaceae</taxon>
        <taxon>Amycolatopsis</taxon>
    </lineage>
</organism>
<dbReference type="InterPro" id="IPR016162">
    <property type="entry name" value="Ald_DH_N"/>
</dbReference>
<dbReference type="Pfam" id="PF00171">
    <property type="entry name" value="Aldedh"/>
    <property type="match status" value="1"/>
</dbReference>
<evidence type="ECO:0000259" key="4">
    <source>
        <dbReference type="Pfam" id="PF00171"/>
    </source>
</evidence>
<dbReference type="Proteomes" id="UP001330812">
    <property type="component" value="Chromosome"/>
</dbReference>
<proteinExistence type="inferred from homology"/>
<dbReference type="InterPro" id="IPR015590">
    <property type="entry name" value="Aldehyde_DH_dom"/>
</dbReference>
<dbReference type="SUPFAM" id="SSF53720">
    <property type="entry name" value="ALDH-like"/>
    <property type="match status" value="1"/>
</dbReference>
<evidence type="ECO:0000256" key="1">
    <source>
        <dbReference type="ARBA" id="ARBA00023002"/>
    </source>
</evidence>
<sequence>MDTPLSDPISRYVRPHEFKMLIDGKFVGSAEGGVRAVLDPSTGQELTQIPLSTADDVDRATAAAQQAQPAWEALGVDGRAACFARFGELVAENRERLAMLDAIDCGNPVKAMRTDIDICKAYLDGWPAFARSLTGDVIPASPGNLHYTAHRPYGVVGRITAFNHPVMFAITRPLPSLITGNTLVMKPSDETSLSTLALAELFNEAFPPGVVNIVTGDAGTGDAIVTHPKIKRLAFTGSVPTGLIIQRRAAESGQVKHVSLELGGKNAMIVFPDVDLDLAAEGAIQGMNLDVCQGQSCGSNSRILVHAKIYDEFVNRVAAKLGDYRVGVAYDESTDVGPVAGKAHWNRVNGYIESGVEQGATLVRGGGRPAGLPEGGNFIDPALFADVTLDMRIGTEEIFGPVMSVFRWDDYDTMLAEANALDLGLTASVWTNDLAIAHKTADAVEAGYVWINDSTRHYFGTPFGGVKNSALGREESKDELLTFLEQKVVHTRLGDPHTALARLLS</sequence>
<dbReference type="RefSeq" id="WP_326836345.1">
    <property type="nucleotide sequence ID" value="NZ_CP142149.1"/>
</dbReference>
<keyword evidence="6" id="KW-1185">Reference proteome</keyword>
<feature type="active site" evidence="2">
    <location>
        <position position="261"/>
    </location>
</feature>
<feature type="domain" description="Aldehyde dehydrogenase" evidence="4">
    <location>
        <begin position="34"/>
        <end position="489"/>
    </location>
</feature>
<dbReference type="InterPro" id="IPR029510">
    <property type="entry name" value="Ald_DH_CS_GLU"/>
</dbReference>